<dbReference type="EMBL" id="PDXF01000124">
    <property type="protein sequence ID" value="RYN87230.1"/>
    <property type="molecule type" value="Genomic_DNA"/>
</dbReference>
<reference evidence="3" key="1">
    <citation type="journal article" date="2019" name="bioRxiv">
        <title>Genomics, evolutionary history and diagnostics of the Alternaria alternata species group including apple and Asian pear pathotypes.</title>
        <authorList>
            <person name="Armitage A.D."/>
            <person name="Cockerton H.M."/>
            <person name="Sreenivasaprasad S."/>
            <person name="Woodhall J.W."/>
            <person name="Lane C.R."/>
            <person name="Harrison R.J."/>
            <person name="Clarkson J.P."/>
        </authorList>
    </citation>
    <scope>NUCLEOTIDE SEQUENCE [LARGE SCALE GENOMIC DNA]</scope>
    <source>
        <strain evidence="3">FERA 635</strain>
    </source>
</reference>
<evidence type="ECO:0000313" key="3">
    <source>
        <dbReference type="Proteomes" id="UP000293195"/>
    </source>
</evidence>
<protein>
    <recommendedName>
        <fullName evidence="1">Heterokaryon incompatibility domain-containing protein</fullName>
    </recommendedName>
</protein>
<organism evidence="2 3">
    <name type="scientific">Alternaria tenuissima</name>
    <dbReference type="NCBI Taxonomy" id="119927"/>
    <lineage>
        <taxon>Eukaryota</taxon>
        <taxon>Fungi</taxon>
        <taxon>Dikarya</taxon>
        <taxon>Ascomycota</taxon>
        <taxon>Pezizomycotina</taxon>
        <taxon>Dothideomycetes</taxon>
        <taxon>Pleosporomycetidae</taxon>
        <taxon>Pleosporales</taxon>
        <taxon>Pleosporineae</taxon>
        <taxon>Pleosporaceae</taxon>
        <taxon>Alternaria</taxon>
        <taxon>Alternaria sect. Alternaria</taxon>
        <taxon>Alternaria alternata complex</taxon>
    </lineage>
</organism>
<gene>
    <name evidence="2" type="ORF">AA0119_g12561</name>
</gene>
<sequence length="832" mass="94673">MSFISDTDDLEEPVSLLRITDLQGRQRDVHTGNIMEEGQEGPNSIFYAPGMPAETQPDYRLYINGDESISFSEWMKKMRNAGFQGSHILFGVTPRPQDIRRVPSPPPDEKEVREGGVAMAVARFYRTKCRYCWAIVNERERETGFDMAEIEGAAEKGCNACLVICTGIRHFADMIFPRYNTRHVRVRQNMRGRQKLLSDTKALVVSFDEYNGESFTLTFSDEVIERRKLRPWDQLRIANERKRIMDTSSYDSIRQIKEWLQTCSEDHEYCAVSTESELPTRVLDISNKRAKVVETHGMRAQYVSLSHCWGRKPIIRLLSSNIDQLKNGIPWYSLSKTFQDSIIVAWKLGFRYIWIDALCILQDSFADWEYHASRMAQIFTDSQLTISASSSADGAGGCFSSRPNDPWTLHSTSRQIRNPNLWLPYMQTGRDREGCLKTFDIRLKTPHGLYNRRQPKEPLLKRAWVFQEQILSSRNVHFASGELYFECKSYVACECSGWIARSLSHDWETRWRKSHAILSGQLHFPLPAAEIYNRHRDLPKPKPIPRRAAEFEAYSALIESYTALDITNVHDRLPALSGITSSRKDTYLAGLWRSILLESLHWYPVSAALTGRKASMAYRPERYRAPTWSWASIESPVQFVETNFHFSNSPTKPMARILEASVTPEGLDPRGRVKDGVLKLVAPGAGAVVKALVMKERDDLWNEKMAKMRMEIEPDAFEPSLKAKLRGEREVVTYAVLTMATAEEGNNSAPGQGVDPQVTDVECSLDVPLCLAKSEPAEVEVGEVVAVVVLSTETCLVLKPVRGRPGYFRRVGLLPLLGKVTLQWASFSLYII</sequence>
<feature type="domain" description="Heterokaryon incompatibility" evidence="1">
    <location>
        <begin position="302"/>
        <end position="468"/>
    </location>
</feature>
<evidence type="ECO:0000259" key="1">
    <source>
        <dbReference type="Pfam" id="PF06985"/>
    </source>
</evidence>
<accession>A0ABY0FQX9</accession>
<name>A0ABY0FQX9_9PLEO</name>
<comment type="caution">
    <text evidence="2">The sequence shown here is derived from an EMBL/GenBank/DDBJ whole genome shotgun (WGS) entry which is preliminary data.</text>
</comment>
<dbReference type="InterPro" id="IPR010730">
    <property type="entry name" value="HET"/>
</dbReference>
<dbReference type="Proteomes" id="UP000293195">
    <property type="component" value="Unassembled WGS sequence"/>
</dbReference>
<dbReference type="Pfam" id="PF06985">
    <property type="entry name" value="HET"/>
    <property type="match status" value="1"/>
</dbReference>
<dbReference type="PANTHER" id="PTHR33112">
    <property type="entry name" value="DOMAIN PROTEIN, PUTATIVE-RELATED"/>
    <property type="match status" value="1"/>
</dbReference>
<keyword evidence="3" id="KW-1185">Reference proteome</keyword>
<evidence type="ECO:0000313" key="2">
    <source>
        <dbReference type="EMBL" id="RYN87230.1"/>
    </source>
</evidence>
<proteinExistence type="predicted"/>
<dbReference type="PANTHER" id="PTHR33112:SF13">
    <property type="entry name" value="HETEROKARYON INCOMPATIBILITY DOMAIN-CONTAINING PROTEIN"/>
    <property type="match status" value="1"/>
</dbReference>